<protein>
    <submittedName>
        <fullName evidence="1">Uncharacterized protein</fullName>
    </submittedName>
</protein>
<sequence length="69" mass="7685">MKQHTSRYGYMITNQELVAHKTEIFSGSLDYLAGPFNRGGTFASSQLTMRLKLWYPGMLAAGNNLVNVS</sequence>
<dbReference type="AlphaFoldDB" id="A0A2B7YR24"/>
<accession>A0A2B7YR24</accession>
<evidence type="ECO:0000313" key="2">
    <source>
        <dbReference type="Proteomes" id="UP000224634"/>
    </source>
</evidence>
<gene>
    <name evidence="1" type="ORF">AJ80_01777</name>
</gene>
<reference evidence="1 2" key="1">
    <citation type="submission" date="2017-10" db="EMBL/GenBank/DDBJ databases">
        <title>Comparative genomics in systemic dimorphic fungi from Ajellomycetaceae.</title>
        <authorList>
            <person name="Munoz J.F."/>
            <person name="Mcewen J.G."/>
            <person name="Clay O.K."/>
            <person name="Cuomo C.A."/>
        </authorList>
    </citation>
    <scope>NUCLEOTIDE SEQUENCE [LARGE SCALE GENOMIC DNA]</scope>
    <source>
        <strain evidence="1 2">UAMH7299</strain>
    </source>
</reference>
<comment type="caution">
    <text evidence="1">The sequence shown here is derived from an EMBL/GenBank/DDBJ whole genome shotgun (WGS) entry which is preliminary data.</text>
</comment>
<organism evidence="1 2">
    <name type="scientific">Polytolypa hystricis (strain UAMH7299)</name>
    <dbReference type="NCBI Taxonomy" id="1447883"/>
    <lineage>
        <taxon>Eukaryota</taxon>
        <taxon>Fungi</taxon>
        <taxon>Dikarya</taxon>
        <taxon>Ascomycota</taxon>
        <taxon>Pezizomycotina</taxon>
        <taxon>Eurotiomycetes</taxon>
        <taxon>Eurotiomycetidae</taxon>
        <taxon>Onygenales</taxon>
        <taxon>Onygenales incertae sedis</taxon>
        <taxon>Polytolypa</taxon>
    </lineage>
</organism>
<name>A0A2B7YR24_POLH7</name>
<evidence type="ECO:0000313" key="1">
    <source>
        <dbReference type="EMBL" id="PGH26464.1"/>
    </source>
</evidence>
<dbReference type="Proteomes" id="UP000224634">
    <property type="component" value="Unassembled WGS sequence"/>
</dbReference>
<dbReference type="EMBL" id="PDNA01000016">
    <property type="protein sequence ID" value="PGH26464.1"/>
    <property type="molecule type" value="Genomic_DNA"/>
</dbReference>
<proteinExistence type="predicted"/>
<dbReference type="OrthoDB" id="4367324at2759"/>
<keyword evidence="2" id="KW-1185">Reference proteome</keyword>